<protein>
    <submittedName>
        <fullName evidence="1">DUF3565 domain-containing protein</fullName>
    </submittedName>
</protein>
<name>A0ABU3VVI7_9GAMM</name>
<gene>
    <name evidence="1" type="ORF">RYS15_06280</name>
</gene>
<evidence type="ECO:0000313" key="2">
    <source>
        <dbReference type="Proteomes" id="UP001269819"/>
    </source>
</evidence>
<proteinExistence type="predicted"/>
<reference evidence="1 2" key="1">
    <citation type="submission" date="2023-10" db="EMBL/GenBank/DDBJ databases">
        <title>Characteristics and mechanism of a salt-tolerant marine origin heterotrophic nitrifying- aerobic denitrifying bacteria Marinobacter xestospongiae HN1.</title>
        <authorList>
            <person name="Qi R."/>
        </authorList>
    </citation>
    <scope>NUCLEOTIDE SEQUENCE [LARGE SCALE GENOMIC DNA]</scope>
    <source>
        <strain evidence="1 2">HN1</strain>
    </source>
</reference>
<dbReference type="InterPro" id="IPR021948">
    <property type="entry name" value="DUF3565"/>
</dbReference>
<organism evidence="1 2">
    <name type="scientific">Marinobacter xestospongiae</name>
    <dbReference type="NCBI Taxonomy" id="994319"/>
    <lineage>
        <taxon>Bacteria</taxon>
        <taxon>Pseudomonadati</taxon>
        <taxon>Pseudomonadota</taxon>
        <taxon>Gammaproteobacteria</taxon>
        <taxon>Pseudomonadales</taxon>
        <taxon>Marinobacteraceae</taxon>
        <taxon>Marinobacter</taxon>
    </lineage>
</organism>
<keyword evidence="2" id="KW-1185">Reference proteome</keyword>
<dbReference type="Proteomes" id="UP001269819">
    <property type="component" value="Unassembled WGS sequence"/>
</dbReference>
<comment type="caution">
    <text evidence="1">The sequence shown here is derived from an EMBL/GenBank/DDBJ whole genome shotgun (WGS) entry which is preliminary data.</text>
</comment>
<sequence length="69" mass="7910">MLQPMTAFHRDQEGHWVAELACGHNQHVRHDPPWINRPWVTTGAGRQARLGQCLDCLKCDRHEPADRSA</sequence>
<dbReference type="RefSeq" id="WP_228752830.1">
    <property type="nucleotide sequence ID" value="NZ_BAABBC010000031.1"/>
</dbReference>
<evidence type="ECO:0000313" key="1">
    <source>
        <dbReference type="EMBL" id="MDV2078283.1"/>
    </source>
</evidence>
<dbReference type="Pfam" id="PF12088">
    <property type="entry name" value="DUF3565"/>
    <property type="match status" value="1"/>
</dbReference>
<dbReference type="EMBL" id="JAWIIJ010000003">
    <property type="protein sequence ID" value="MDV2078283.1"/>
    <property type="molecule type" value="Genomic_DNA"/>
</dbReference>
<accession>A0ABU3VVI7</accession>